<name>S3DD33_GLAL2</name>
<dbReference type="InterPro" id="IPR046670">
    <property type="entry name" value="DUF6540"/>
</dbReference>
<evidence type="ECO:0000259" key="1">
    <source>
        <dbReference type="Pfam" id="PF01636"/>
    </source>
</evidence>
<dbReference type="Pfam" id="PF20174">
    <property type="entry name" value="DUF6540"/>
    <property type="match status" value="1"/>
</dbReference>
<sequence length="469" mass="53383">MSKRPIYIVSCTVPSSPSQWGLWIPRLSTETSTEQPVGKIIHVAEDLIEGYQLEIIRNYNINWPTGGRSINFLGFTNERNIVDGPDSAGVVFDTKARDFIEIYAAGVAVPAPTLRPRASMSSQSSGSSDSDLEGLVRPQWVQSENCQTWVHWGVFPQLNNNVLSAIPLANDIPCSVLFVICAQDQMASDEVRSGPYLLPSLLPSDENISFFETKFFADGHQYLPTPAEVRLAAGKQENPIRPPPVVFPSLKLIVKYGYAIKISEVPEVYGWRTDEGQTFIYMENIDARTLETEWPGLDVEEKYEICVQLRFIIDELRQLRQDPSNTFIGRINQTPLGDVIFDSCRALTGYFSELPSFHDWFSGVKMPEPGSIDSDPWRPHLLDDASIVFTHADLHRSNILMSWNEDGTPKVAAIVDWHQSGWYPAPWEFYKTRWTARFQEQWDLIDILEFLQAYRGYIPWDYFVLKRGC</sequence>
<reference evidence="2 3" key="1">
    <citation type="journal article" date="2013" name="BMC Genomics">
        <title>Genomics-driven discovery of the pneumocandin biosynthetic gene cluster in the fungus Glarea lozoyensis.</title>
        <authorList>
            <person name="Chen L."/>
            <person name="Yue Q."/>
            <person name="Zhang X."/>
            <person name="Xiang M."/>
            <person name="Wang C."/>
            <person name="Li S."/>
            <person name="Che Y."/>
            <person name="Ortiz-Lopez F.J."/>
            <person name="Bills G.F."/>
            <person name="Liu X."/>
            <person name="An Z."/>
        </authorList>
    </citation>
    <scope>NUCLEOTIDE SEQUENCE [LARGE SCALE GENOMIC DNA]</scope>
    <source>
        <strain evidence="3">ATCC 20868 / MF5171</strain>
    </source>
</reference>
<dbReference type="GO" id="GO:0016301">
    <property type="term" value="F:kinase activity"/>
    <property type="evidence" value="ECO:0007669"/>
    <property type="project" value="UniProtKB-KW"/>
</dbReference>
<keyword evidence="2" id="KW-0808">Transferase</keyword>
<dbReference type="eggNOG" id="ENOG502RYS9">
    <property type="taxonomic scope" value="Eukaryota"/>
</dbReference>
<dbReference type="RefSeq" id="XP_008077724.1">
    <property type="nucleotide sequence ID" value="XM_008079533.1"/>
</dbReference>
<dbReference type="InterPro" id="IPR002575">
    <property type="entry name" value="Aminoglycoside_PTrfase"/>
</dbReference>
<dbReference type="KEGG" id="glz:GLAREA_11345"/>
<dbReference type="PANTHER" id="PTHR21310:SF54">
    <property type="entry name" value="AMINOGLYCOSIDE PHOSPHOTRANSFERASE DOMAIN-CONTAINING PROTEIN"/>
    <property type="match status" value="1"/>
</dbReference>
<dbReference type="Proteomes" id="UP000016922">
    <property type="component" value="Unassembled WGS sequence"/>
</dbReference>
<protein>
    <submittedName>
        <fullName evidence="2">Protein kinase-like (PK-like)</fullName>
    </submittedName>
</protein>
<keyword evidence="3" id="KW-1185">Reference proteome</keyword>
<proteinExistence type="predicted"/>
<dbReference type="OrthoDB" id="5404599at2759"/>
<keyword evidence="2" id="KW-0418">Kinase</keyword>
<dbReference type="Pfam" id="PF01636">
    <property type="entry name" value="APH"/>
    <property type="match status" value="1"/>
</dbReference>
<dbReference type="InterPro" id="IPR011009">
    <property type="entry name" value="Kinase-like_dom_sf"/>
</dbReference>
<organism evidence="2 3">
    <name type="scientific">Glarea lozoyensis (strain ATCC 20868 / MF5171)</name>
    <dbReference type="NCBI Taxonomy" id="1116229"/>
    <lineage>
        <taxon>Eukaryota</taxon>
        <taxon>Fungi</taxon>
        <taxon>Dikarya</taxon>
        <taxon>Ascomycota</taxon>
        <taxon>Pezizomycotina</taxon>
        <taxon>Leotiomycetes</taxon>
        <taxon>Helotiales</taxon>
        <taxon>Helotiaceae</taxon>
        <taxon>Glarea</taxon>
    </lineage>
</organism>
<dbReference type="STRING" id="1116229.S3DD33"/>
<gene>
    <name evidence="2" type="ORF">GLAREA_11345</name>
</gene>
<dbReference type="GeneID" id="19470386"/>
<dbReference type="InterPro" id="IPR051678">
    <property type="entry name" value="AGP_Transferase"/>
</dbReference>
<evidence type="ECO:0000313" key="3">
    <source>
        <dbReference type="Proteomes" id="UP000016922"/>
    </source>
</evidence>
<accession>S3DD33</accession>
<dbReference type="AlphaFoldDB" id="S3DD33"/>
<feature type="domain" description="Aminoglycoside phosphotransferase" evidence="1">
    <location>
        <begin position="264"/>
        <end position="454"/>
    </location>
</feature>
<evidence type="ECO:0000313" key="2">
    <source>
        <dbReference type="EMBL" id="EPE35645.1"/>
    </source>
</evidence>
<dbReference type="PANTHER" id="PTHR21310">
    <property type="entry name" value="AMINOGLYCOSIDE PHOSPHOTRANSFERASE-RELATED-RELATED"/>
    <property type="match status" value="1"/>
</dbReference>
<dbReference type="EMBL" id="KE145354">
    <property type="protein sequence ID" value="EPE35645.1"/>
    <property type="molecule type" value="Genomic_DNA"/>
</dbReference>
<dbReference type="HOGENOM" id="CLU_582714_0_0_1"/>
<dbReference type="SUPFAM" id="SSF56112">
    <property type="entry name" value="Protein kinase-like (PK-like)"/>
    <property type="match status" value="1"/>
</dbReference>